<comment type="caution">
    <text evidence="1">The sequence shown here is derived from an EMBL/GenBank/DDBJ whole genome shotgun (WGS) entry which is preliminary data.</text>
</comment>
<dbReference type="OrthoDB" id="10572063at2759"/>
<evidence type="ECO:0000313" key="2">
    <source>
        <dbReference type="Proteomes" id="UP000037923"/>
    </source>
</evidence>
<protein>
    <submittedName>
        <fullName evidence="1">TATE DNA Transposon</fullName>
    </submittedName>
</protein>
<dbReference type="VEuPathDB" id="TriTrypDB:LpyrH10_16_1700"/>
<reference evidence="1 2" key="1">
    <citation type="submission" date="2015-07" db="EMBL/GenBank/DDBJ databases">
        <title>High-quality genome of monoxenous trypanosomatid Leptomonas pyrrhocoris.</title>
        <authorList>
            <person name="Flegontov P."/>
            <person name="Butenko A."/>
            <person name="Firsov S."/>
            <person name="Vlcek C."/>
            <person name="Logacheva M.D."/>
            <person name="Field M."/>
            <person name="Filatov D."/>
            <person name="Flegontova O."/>
            <person name="Gerasimov E."/>
            <person name="Jackson A.P."/>
            <person name="Kelly S."/>
            <person name="Opperdoes F."/>
            <person name="O'Reilly A."/>
            <person name="Votypka J."/>
            <person name="Yurchenko V."/>
            <person name="Lukes J."/>
        </authorList>
    </citation>
    <scope>NUCLEOTIDE SEQUENCE [LARGE SCALE GENOMIC DNA]</scope>
    <source>
        <strain evidence="1">H10</strain>
    </source>
</reference>
<dbReference type="GeneID" id="26907274"/>
<organism evidence="1 2">
    <name type="scientific">Leptomonas pyrrhocoris</name>
    <name type="common">Firebug parasite</name>
    <dbReference type="NCBI Taxonomy" id="157538"/>
    <lineage>
        <taxon>Eukaryota</taxon>
        <taxon>Discoba</taxon>
        <taxon>Euglenozoa</taxon>
        <taxon>Kinetoplastea</taxon>
        <taxon>Metakinetoplastina</taxon>
        <taxon>Trypanosomatida</taxon>
        <taxon>Trypanosomatidae</taxon>
        <taxon>Leishmaniinae</taxon>
        <taxon>Leptomonas</taxon>
    </lineage>
</organism>
<dbReference type="EMBL" id="LGTL01000016">
    <property type="protein sequence ID" value="KPA77632.1"/>
    <property type="molecule type" value="Genomic_DNA"/>
</dbReference>
<name>A0A0N1J4K2_LEPPY</name>
<proteinExistence type="predicted"/>
<dbReference type="Proteomes" id="UP000037923">
    <property type="component" value="Unassembled WGS sequence"/>
</dbReference>
<sequence>MQGVARPVRPPPPSEWRLHLKATTPLCIEAVKTLPTAHTRTHHFLRRVLRYMDAAQFAGLRTSRTIKPTRLPAEDIRRAVEMGKFELCAPDLVGVATGRWEPDAGTDGELRVCCLRVCTA</sequence>
<dbReference type="RefSeq" id="XP_015656071.1">
    <property type="nucleotide sequence ID" value="XM_015805458.1"/>
</dbReference>
<accession>A0A0N1J4K2</accession>
<keyword evidence="2" id="KW-1185">Reference proteome</keyword>
<gene>
    <name evidence="1" type="ORF">ABB37_06988</name>
</gene>
<dbReference type="AlphaFoldDB" id="A0A0N1J4K2"/>
<evidence type="ECO:0000313" key="1">
    <source>
        <dbReference type="EMBL" id="KPA77632.1"/>
    </source>
</evidence>